<evidence type="ECO:0000256" key="2">
    <source>
        <dbReference type="ARBA" id="ARBA00001946"/>
    </source>
</evidence>
<evidence type="ECO:0000313" key="13">
    <source>
        <dbReference type="EMBL" id="AQS51030.1"/>
    </source>
</evidence>
<dbReference type="EC" id="3.1.3.18" evidence="6"/>
<comment type="cofactor">
    <cofactor evidence="2">
        <name>Mg(2+)</name>
        <dbReference type="ChEBI" id="CHEBI:18420"/>
    </cofactor>
</comment>
<keyword evidence="9" id="KW-0378">Hydrolase</keyword>
<evidence type="ECO:0000313" key="14">
    <source>
        <dbReference type="Proteomes" id="UP000189369"/>
    </source>
</evidence>
<evidence type="ECO:0000256" key="1">
    <source>
        <dbReference type="ARBA" id="ARBA00000830"/>
    </source>
</evidence>
<evidence type="ECO:0000256" key="10">
    <source>
        <dbReference type="ARBA" id="ARBA00022842"/>
    </source>
</evidence>
<evidence type="ECO:0000256" key="12">
    <source>
        <dbReference type="ARBA" id="ARBA00059247"/>
    </source>
</evidence>
<dbReference type="GO" id="GO:0006281">
    <property type="term" value="P:DNA repair"/>
    <property type="evidence" value="ECO:0007669"/>
    <property type="project" value="TreeGrafter"/>
</dbReference>
<evidence type="ECO:0000256" key="7">
    <source>
        <dbReference type="ARBA" id="ARBA00022567"/>
    </source>
</evidence>
<keyword evidence="8" id="KW-0479">Metal-binding</keyword>
<evidence type="ECO:0000256" key="9">
    <source>
        <dbReference type="ARBA" id="ARBA00022801"/>
    </source>
</evidence>
<dbReference type="PANTHER" id="PTHR43434">
    <property type="entry name" value="PHOSPHOGLYCOLATE PHOSPHATASE"/>
    <property type="match status" value="1"/>
</dbReference>
<dbReference type="InterPro" id="IPR023214">
    <property type="entry name" value="HAD_sf"/>
</dbReference>
<dbReference type="SFLD" id="SFLDS00003">
    <property type="entry name" value="Haloacid_Dehalogenase"/>
    <property type="match status" value="1"/>
</dbReference>
<comment type="function">
    <text evidence="12">Specifically catalyzes the dephosphorylation of 2-phosphoglycolate. Is involved in the dissimilation of the intracellular 2-phosphoglycolate formed during the DNA repair of 3'-phosphoglycolate ends, a major class of DNA lesions induced by oxidative stress.</text>
</comment>
<dbReference type="GO" id="GO:0008967">
    <property type="term" value="F:phosphoglycolate phosphatase activity"/>
    <property type="evidence" value="ECO:0007669"/>
    <property type="project" value="UniProtKB-EC"/>
</dbReference>
<dbReference type="GO" id="GO:0019253">
    <property type="term" value="P:reductive pentose-phosphate cycle"/>
    <property type="evidence" value="ECO:0007669"/>
    <property type="project" value="UniProtKB-KW"/>
</dbReference>
<proteinExistence type="inferred from homology"/>
<evidence type="ECO:0000256" key="8">
    <source>
        <dbReference type="ARBA" id="ARBA00022723"/>
    </source>
</evidence>
<organism evidence="13 14">
    <name type="scientific">Paenalcaligenes hominis</name>
    <dbReference type="NCBI Taxonomy" id="643674"/>
    <lineage>
        <taxon>Bacteria</taxon>
        <taxon>Pseudomonadati</taxon>
        <taxon>Pseudomonadota</taxon>
        <taxon>Betaproteobacteria</taxon>
        <taxon>Burkholderiales</taxon>
        <taxon>Alcaligenaceae</taxon>
        <taxon>Paenalcaligenes</taxon>
    </lineage>
</organism>
<dbReference type="Pfam" id="PF13419">
    <property type="entry name" value="HAD_2"/>
    <property type="match status" value="1"/>
</dbReference>
<gene>
    <name evidence="13" type="ORF">PAEH1_04595</name>
</gene>
<dbReference type="NCBIfam" id="TIGR01549">
    <property type="entry name" value="HAD-SF-IA-v1"/>
    <property type="match status" value="1"/>
</dbReference>
<dbReference type="SUPFAM" id="SSF56784">
    <property type="entry name" value="HAD-like"/>
    <property type="match status" value="1"/>
</dbReference>
<evidence type="ECO:0000256" key="6">
    <source>
        <dbReference type="ARBA" id="ARBA00013078"/>
    </source>
</evidence>
<dbReference type="InterPro" id="IPR036412">
    <property type="entry name" value="HAD-like_sf"/>
</dbReference>
<dbReference type="EMBL" id="CP019697">
    <property type="protein sequence ID" value="AQS51030.1"/>
    <property type="molecule type" value="Genomic_DNA"/>
</dbReference>
<dbReference type="GO" id="GO:0046872">
    <property type="term" value="F:metal ion binding"/>
    <property type="evidence" value="ECO:0007669"/>
    <property type="project" value="UniProtKB-KW"/>
</dbReference>
<name>A0A1U9JZ09_9BURK</name>
<dbReference type="Gene3D" id="3.40.50.1000">
    <property type="entry name" value="HAD superfamily/HAD-like"/>
    <property type="match status" value="1"/>
</dbReference>
<comment type="subunit">
    <text evidence="5">Homotrimer.</text>
</comment>
<dbReference type="AlphaFoldDB" id="A0A1U9JZ09"/>
<keyword evidence="7" id="KW-0113">Calvin cycle</keyword>
<protein>
    <recommendedName>
        <fullName evidence="6">phosphoglycolate phosphatase</fullName>
        <ecNumber evidence="6">3.1.3.18</ecNumber>
    </recommendedName>
</protein>
<comment type="similarity">
    <text evidence="4">Belongs to the HAD-like hydrolase superfamily. CbbY/CbbZ/Gph/YieH family.</text>
</comment>
<evidence type="ECO:0000256" key="11">
    <source>
        <dbReference type="ARBA" id="ARBA00023277"/>
    </source>
</evidence>
<reference evidence="13 14" key="1">
    <citation type="submission" date="2017-01" db="EMBL/GenBank/DDBJ databases">
        <title>Complete Genome Sequence of Paenalcaligenes hominis, Isolated from a paraplegic Patient with neurogenic bladder.</title>
        <authorList>
            <person name="Mukhopadhyay R."/>
            <person name="Joaquin J."/>
            <person name="Hogue R."/>
            <person name="Kilaru A."/>
            <person name="Jospin G."/>
            <person name="Mars K."/>
            <person name="Eisen J.A."/>
            <person name="Chaturvedi V."/>
        </authorList>
    </citation>
    <scope>NUCLEOTIDE SEQUENCE [LARGE SCALE GENOMIC DNA]</scope>
    <source>
        <strain evidence="13 14">15S00501</strain>
    </source>
</reference>
<dbReference type="GO" id="GO:0005829">
    <property type="term" value="C:cytosol"/>
    <property type="evidence" value="ECO:0007669"/>
    <property type="project" value="TreeGrafter"/>
</dbReference>
<dbReference type="KEGG" id="phn:PAEH1_04595"/>
<comment type="catalytic activity">
    <reaction evidence="1">
        <text>2-phosphoglycolate + H2O = glycolate + phosphate</text>
        <dbReference type="Rhea" id="RHEA:14369"/>
        <dbReference type="ChEBI" id="CHEBI:15377"/>
        <dbReference type="ChEBI" id="CHEBI:29805"/>
        <dbReference type="ChEBI" id="CHEBI:43474"/>
        <dbReference type="ChEBI" id="CHEBI:58033"/>
        <dbReference type="EC" id="3.1.3.18"/>
    </reaction>
</comment>
<comment type="pathway">
    <text evidence="3">Organic acid metabolism; glycolate biosynthesis; glycolate from 2-phosphoglycolate: step 1/1.</text>
</comment>
<dbReference type="Gene3D" id="1.10.150.240">
    <property type="entry name" value="Putative phosphatase, domain 2"/>
    <property type="match status" value="1"/>
</dbReference>
<dbReference type="NCBIfam" id="TIGR01509">
    <property type="entry name" value="HAD-SF-IA-v3"/>
    <property type="match status" value="1"/>
</dbReference>
<dbReference type="InterPro" id="IPR037512">
    <property type="entry name" value="PGPase_prok"/>
</dbReference>
<dbReference type="STRING" id="643674.PAEH1_04595"/>
<sequence length="222" mass="24204">MLNKLVLFDFDGTLVDSAPDLATSANYLRTLQGLDPLPLSYLRPYASKGARGLLQASLQLETDHPDYETQKDLFLTHYAANSTVLSQPFDGIETLIEQLNDLGLPWGVVTNKVVHLTQPIMDHFGFSQSSKVLVGGDSTPYIKPHPAPLFLACELTGIAPENCIYVGDDERDIVAGKAAGMATLVAAYGYCDFDPAIASWEADYVSQHASEILPSILDWTQN</sequence>
<dbReference type="InterPro" id="IPR006439">
    <property type="entry name" value="HAD-SF_hydro_IA"/>
</dbReference>
<dbReference type="PANTHER" id="PTHR43434:SF23">
    <property type="entry name" value="PHOSPHOGLYCOLATE PHOSPHATASE"/>
    <property type="match status" value="1"/>
</dbReference>
<keyword evidence="10" id="KW-0460">Magnesium</keyword>
<dbReference type="Proteomes" id="UP000189369">
    <property type="component" value="Chromosome"/>
</dbReference>
<evidence type="ECO:0000256" key="4">
    <source>
        <dbReference type="ARBA" id="ARBA00006171"/>
    </source>
</evidence>
<evidence type="ECO:0000256" key="5">
    <source>
        <dbReference type="ARBA" id="ARBA00011233"/>
    </source>
</evidence>
<dbReference type="FunFam" id="3.40.50.1000:FF:000022">
    <property type="entry name" value="Phosphoglycolate phosphatase"/>
    <property type="match status" value="1"/>
</dbReference>
<dbReference type="InterPro" id="IPR023198">
    <property type="entry name" value="PGP-like_dom2"/>
</dbReference>
<dbReference type="InterPro" id="IPR041492">
    <property type="entry name" value="HAD_2"/>
</dbReference>
<keyword evidence="11" id="KW-0119">Carbohydrate metabolism</keyword>
<evidence type="ECO:0000256" key="3">
    <source>
        <dbReference type="ARBA" id="ARBA00004818"/>
    </source>
</evidence>
<dbReference type="InterPro" id="IPR050155">
    <property type="entry name" value="HAD-like_hydrolase_sf"/>
</dbReference>
<dbReference type="NCBIfam" id="TIGR01449">
    <property type="entry name" value="PGP_bact"/>
    <property type="match status" value="1"/>
</dbReference>
<accession>A0A1U9JZ09</accession>
<dbReference type="SFLD" id="SFLDG01129">
    <property type="entry name" value="C1.5:_HAD__Beta-PGM__Phosphata"/>
    <property type="match status" value="1"/>
</dbReference>
<dbReference type="OrthoDB" id="9776368at2"/>